<dbReference type="FunFam" id="3.30.70.330:FF:000012">
    <property type="entry name" value="RNA-binding motif, single-stranded-interacting protein 3 isoform 1"/>
    <property type="match status" value="1"/>
</dbReference>
<protein>
    <recommendedName>
        <fullName evidence="5">RRM domain-containing protein</fullName>
    </recommendedName>
</protein>
<reference evidence="8" key="1">
    <citation type="submission" date="2012-12" db="EMBL/GenBank/DDBJ databases">
        <authorList>
            <person name="Hellsten U."/>
            <person name="Grimwood J."/>
            <person name="Chapman J.A."/>
            <person name="Shapiro H."/>
            <person name="Aerts A."/>
            <person name="Otillar R.P."/>
            <person name="Terry A.Y."/>
            <person name="Boore J.L."/>
            <person name="Simakov O."/>
            <person name="Marletaz F."/>
            <person name="Cho S.-J."/>
            <person name="Edsinger-Gonzales E."/>
            <person name="Havlak P."/>
            <person name="Kuo D.-H."/>
            <person name="Larsson T."/>
            <person name="Lv J."/>
            <person name="Arendt D."/>
            <person name="Savage R."/>
            <person name="Osoegawa K."/>
            <person name="de Jong P."/>
            <person name="Lindberg D.R."/>
            <person name="Seaver E.C."/>
            <person name="Weisblat D.A."/>
            <person name="Putnam N.H."/>
            <person name="Grigoriev I.V."/>
            <person name="Rokhsar D.S."/>
        </authorList>
    </citation>
    <scope>NUCLEOTIDE SEQUENCE</scope>
    <source>
        <strain evidence="8">I ESC-2004</strain>
    </source>
</reference>
<proteinExistence type="predicted"/>
<evidence type="ECO:0000256" key="2">
    <source>
        <dbReference type="ARBA" id="ARBA00022884"/>
    </source>
</evidence>
<dbReference type="GO" id="GO:1990904">
    <property type="term" value="C:ribonucleoprotein complex"/>
    <property type="evidence" value="ECO:0007669"/>
    <property type="project" value="InterPro"/>
</dbReference>
<dbReference type="STRING" id="283909.R7UA17"/>
<dbReference type="Pfam" id="PF00076">
    <property type="entry name" value="RRM_1"/>
    <property type="match status" value="2"/>
</dbReference>
<evidence type="ECO:0000313" key="6">
    <source>
        <dbReference type="EMBL" id="ELU02931.1"/>
    </source>
</evidence>
<dbReference type="OMA" id="TMEHTMS"/>
<feature type="domain" description="RRM" evidence="5">
    <location>
        <begin position="110"/>
        <end position="188"/>
    </location>
</feature>
<dbReference type="CDD" id="cd12243">
    <property type="entry name" value="RRM1_MSSP"/>
    <property type="match status" value="1"/>
</dbReference>
<feature type="compositionally biased region" description="Polar residues" evidence="4">
    <location>
        <begin position="1"/>
        <end position="10"/>
    </location>
</feature>
<feature type="region of interest" description="Disordered" evidence="4">
    <location>
        <begin position="1"/>
        <end position="31"/>
    </location>
</feature>
<reference evidence="7" key="3">
    <citation type="submission" date="2015-06" db="UniProtKB">
        <authorList>
            <consortium name="EnsemblMetazoa"/>
        </authorList>
    </citation>
    <scope>IDENTIFICATION</scope>
</reference>
<dbReference type="CDD" id="cd12244">
    <property type="entry name" value="RRM2_MSSP"/>
    <property type="match status" value="1"/>
</dbReference>
<dbReference type="HOGENOM" id="CLU_016278_2_1_1"/>
<keyword evidence="2 3" id="KW-0694">RNA-binding</keyword>
<dbReference type="InterPro" id="IPR035979">
    <property type="entry name" value="RBD_domain_sf"/>
</dbReference>
<evidence type="ECO:0000256" key="3">
    <source>
        <dbReference type="PROSITE-ProRule" id="PRU00176"/>
    </source>
</evidence>
<gene>
    <name evidence="6" type="ORF">CAPTEDRAFT_154976</name>
</gene>
<evidence type="ECO:0000313" key="7">
    <source>
        <dbReference type="EnsemblMetazoa" id="CapteP154976"/>
    </source>
</evidence>
<reference evidence="6 8" key="2">
    <citation type="journal article" date="2013" name="Nature">
        <title>Insights into bilaterian evolution from three spiralian genomes.</title>
        <authorList>
            <person name="Simakov O."/>
            <person name="Marletaz F."/>
            <person name="Cho S.J."/>
            <person name="Edsinger-Gonzales E."/>
            <person name="Havlak P."/>
            <person name="Hellsten U."/>
            <person name="Kuo D.H."/>
            <person name="Larsson T."/>
            <person name="Lv J."/>
            <person name="Arendt D."/>
            <person name="Savage R."/>
            <person name="Osoegawa K."/>
            <person name="de Jong P."/>
            <person name="Grimwood J."/>
            <person name="Chapman J.A."/>
            <person name="Shapiro H."/>
            <person name="Aerts A."/>
            <person name="Otillar R.P."/>
            <person name="Terry A.Y."/>
            <person name="Boore J.L."/>
            <person name="Grigoriev I.V."/>
            <person name="Lindberg D.R."/>
            <person name="Seaver E.C."/>
            <person name="Weisblat D.A."/>
            <person name="Putnam N.H."/>
            <person name="Rokhsar D.S."/>
        </authorList>
    </citation>
    <scope>NUCLEOTIDE SEQUENCE</scope>
    <source>
        <strain evidence="6 8">I ESC-2004</strain>
    </source>
</reference>
<sequence length="417" mass="44970">MADPTWSTPSDYGRFEPPASSPPPTSSSVAVAPPVFRQLRGARAFTDAIGSPPTTGDVYSVYDYRKPYAGGAAAGGGGGGRSMPTASPNASSTHSSNHSSAGGSEQLSKTNLYIRGLTQNTTDKDLENLCKQYGKIISTKAIIDQTTNKCKGYGFVDFDSLQAAEIAVRALQQQGVQAQMAKVSIVPLLCICNCAQQHHVSVSQQQEQDPTNLYIANLPVYMTETNLEEMFSPFGQVISTRILRDNQGHSRGVGFARMESKDKCEQIIQTFNGQKIPGHMEPLTVKLADSGNKRRNQQQRPWIDRQQGDMFQLTGLSAYDQANGGVTPQGMTPPSIMPRYATHTPVTSYQIQGGANWLTQPPAPYIMQHMPQQVIPTSVHPGSHLDHSGGMPQLAAQMSSLQLSTGTSVGDEHTSTL</sequence>
<dbReference type="EMBL" id="KB303621">
    <property type="protein sequence ID" value="ELU02931.1"/>
    <property type="molecule type" value="Genomic_DNA"/>
</dbReference>
<feature type="domain" description="RRM" evidence="5">
    <location>
        <begin position="211"/>
        <end position="290"/>
    </location>
</feature>
<dbReference type="InterPro" id="IPR012677">
    <property type="entry name" value="Nucleotide-bd_a/b_plait_sf"/>
</dbReference>
<dbReference type="InterPro" id="IPR002343">
    <property type="entry name" value="Hud_Sxl_RNA"/>
</dbReference>
<organism evidence="6">
    <name type="scientific">Capitella teleta</name>
    <name type="common">Polychaete worm</name>
    <dbReference type="NCBI Taxonomy" id="283909"/>
    <lineage>
        <taxon>Eukaryota</taxon>
        <taxon>Metazoa</taxon>
        <taxon>Spiralia</taxon>
        <taxon>Lophotrochozoa</taxon>
        <taxon>Annelida</taxon>
        <taxon>Polychaeta</taxon>
        <taxon>Sedentaria</taxon>
        <taxon>Scolecida</taxon>
        <taxon>Capitellidae</taxon>
        <taxon>Capitella</taxon>
    </lineage>
</organism>
<dbReference type="EnsemblMetazoa" id="CapteT154976">
    <property type="protein sequence ID" value="CapteP154976"/>
    <property type="gene ID" value="CapteG154976"/>
</dbReference>
<dbReference type="InterPro" id="IPR000504">
    <property type="entry name" value="RRM_dom"/>
</dbReference>
<dbReference type="GO" id="GO:0003723">
    <property type="term" value="F:RNA binding"/>
    <property type="evidence" value="ECO:0007669"/>
    <property type="project" value="UniProtKB-UniRule"/>
</dbReference>
<dbReference type="SMART" id="SM00360">
    <property type="entry name" value="RRM"/>
    <property type="match status" value="2"/>
</dbReference>
<feature type="compositionally biased region" description="Low complexity" evidence="4">
    <location>
        <begin position="84"/>
        <end position="104"/>
    </location>
</feature>
<evidence type="ECO:0000256" key="1">
    <source>
        <dbReference type="ARBA" id="ARBA00022737"/>
    </source>
</evidence>
<dbReference type="SUPFAM" id="SSF54928">
    <property type="entry name" value="RNA-binding domain, RBD"/>
    <property type="match status" value="2"/>
</dbReference>
<feature type="region of interest" description="Disordered" evidence="4">
    <location>
        <begin position="73"/>
        <end position="105"/>
    </location>
</feature>
<dbReference type="Proteomes" id="UP000014760">
    <property type="component" value="Unassembled WGS sequence"/>
</dbReference>
<dbReference type="OrthoDB" id="271725at2759"/>
<accession>R7UA17</accession>
<keyword evidence="1" id="KW-0677">Repeat</keyword>
<dbReference type="PRINTS" id="PR00961">
    <property type="entry name" value="HUDSXLRNA"/>
</dbReference>
<evidence type="ECO:0000313" key="8">
    <source>
        <dbReference type="Proteomes" id="UP000014760"/>
    </source>
</evidence>
<evidence type="ECO:0000256" key="4">
    <source>
        <dbReference type="SAM" id="MobiDB-lite"/>
    </source>
</evidence>
<dbReference type="PANTHER" id="PTHR24012">
    <property type="entry name" value="RNA BINDING PROTEIN"/>
    <property type="match status" value="1"/>
</dbReference>
<dbReference type="PROSITE" id="PS50102">
    <property type="entry name" value="RRM"/>
    <property type="match status" value="2"/>
</dbReference>
<evidence type="ECO:0000259" key="5">
    <source>
        <dbReference type="PROSITE" id="PS50102"/>
    </source>
</evidence>
<dbReference type="EMBL" id="AMQN01008634">
    <property type="status" value="NOT_ANNOTATED_CDS"/>
    <property type="molecule type" value="Genomic_DNA"/>
</dbReference>
<name>R7UA17_CAPTE</name>
<keyword evidence="8" id="KW-1185">Reference proteome</keyword>
<dbReference type="Gene3D" id="3.30.70.330">
    <property type="match status" value="2"/>
</dbReference>
<dbReference type="AlphaFoldDB" id="R7UA17"/>
<dbReference type="FunFam" id="3.30.70.330:FF:000169">
    <property type="entry name" value="protein alan shepard isoform X4"/>
    <property type="match status" value="1"/>
</dbReference>